<gene>
    <name evidence="4" type="ORF">NDU88_003351</name>
</gene>
<dbReference type="AlphaFoldDB" id="A0AAV7QCF1"/>
<dbReference type="SUPFAM" id="SSF48726">
    <property type="entry name" value="Immunoglobulin"/>
    <property type="match status" value="1"/>
</dbReference>
<evidence type="ECO:0000256" key="1">
    <source>
        <dbReference type="ARBA" id="ARBA00023319"/>
    </source>
</evidence>
<dbReference type="EMBL" id="JANPWB010000010">
    <property type="protein sequence ID" value="KAJ1136937.1"/>
    <property type="molecule type" value="Genomic_DNA"/>
</dbReference>
<keyword evidence="5" id="KW-1185">Reference proteome</keyword>
<proteinExistence type="predicted"/>
<feature type="transmembrane region" description="Helical" evidence="2">
    <location>
        <begin position="158"/>
        <end position="179"/>
    </location>
</feature>
<comment type="caution">
    <text evidence="4">The sequence shown here is derived from an EMBL/GenBank/DDBJ whole genome shotgun (WGS) entry which is preliminary data.</text>
</comment>
<dbReference type="InterPro" id="IPR036179">
    <property type="entry name" value="Ig-like_dom_sf"/>
</dbReference>
<dbReference type="GO" id="GO:0019815">
    <property type="term" value="C:B cell receptor complex"/>
    <property type="evidence" value="ECO:0007669"/>
    <property type="project" value="TreeGrafter"/>
</dbReference>
<sequence length="227" mass="25699">MAGFWVHLCAVYGKMLILVLFIDGNRVEAKQHRQGLGECQQHPRFLAARKGITVHFYCSCGAMCAPRHIQRVSWYKGTENGTLLQLLIEDHNLRGKMFQSNNSSTITLHKVQYSDNGIYYCRFETDNGPQAPFCGTELKVLGFGTGDNIKTKNTLKDAIIMIQTILIVVFIAVPMLLVVDKSNKPVQIDEDHTYEGLQIEETATYEDILAYRVEDAKWTVGEHPCQE</sequence>
<dbReference type="PANTHER" id="PTHR14334">
    <property type="entry name" value="B-CELL ANTIGEN RECEPTOR COMPLEX-ASSOCIATED PROTEIN"/>
    <property type="match status" value="1"/>
</dbReference>
<evidence type="ECO:0000313" key="5">
    <source>
        <dbReference type="Proteomes" id="UP001066276"/>
    </source>
</evidence>
<keyword evidence="1" id="KW-0393">Immunoglobulin domain</keyword>
<dbReference type="Pfam" id="PF07686">
    <property type="entry name" value="V-set"/>
    <property type="match status" value="1"/>
</dbReference>
<dbReference type="InterPro" id="IPR013783">
    <property type="entry name" value="Ig-like_fold"/>
</dbReference>
<dbReference type="Gene3D" id="2.60.40.10">
    <property type="entry name" value="Immunoglobulins"/>
    <property type="match status" value="1"/>
</dbReference>
<dbReference type="GO" id="GO:0030183">
    <property type="term" value="P:B cell differentiation"/>
    <property type="evidence" value="ECO:0007669"/>
    <property type="project" value="TreeGrafter"/>
</dbReference>
<evidence type="ECO:0000313" key="4">
    <source>
        <dbReference type="EMBL" id="KAJ1136937.1"/>
    </source>
</evidence>
<accession>A0AAV7QCF1</accession>
<dbReference type="SMART" id="SM00409">
    <property type="entry name" value="IG"/>
    <property type="match status" value="1"/>
</dbReference>
<feature type="domain" description="Ig-like" evidence="3">
    <location>
        <begin position="48"/>
        <end position="122"/>
    </location>
</feature>
<keyword evidence="2" id="KW-0812">Transmembrane</keyword>
<reference evidence="4" key="1">
    <citation type="journal article" date="2022" name="bioRxiv">
        <title>Sequencing and chromosome-scale assembly of the giantPleurodeles waltlgenome.</title>
        <authorList>
            <person name="Brown T."/>
            <person name="Elewa A."/>
            <person name="Iarovenko S."/>
            <person name="Subramanian E."/>
            <person name="Araus A.J."/>
            <person name="Petzold A."/>
            <person name="Susuki M."/>
            <person name="Suzuki K.-i.T."/>
            <person name="Hayashi T."/>
            <person name="Toyoda A."/>
            <person name="Oliveira C."/>
            <person name="Osipova E."/>
            <person name="Leigh N.D."/>
            <person name="Simon A."/>
            <person name="Yun M.H."/>
        </authorList>
    </citation>
    <scope>NUCLEOTIDE SEQUENCE</scope>
    <source>
        <strain evidence="4">20211129_DDA</strain>
        <tissue evidence="4">Liver</tissue>
    </source>
</reference>
<organism evidence="4 5">
    <name type="scientific">Pleurodeles waltl</name>
    <name type="common">Iberian ribbed newt</name>
    <dbReference type="NCBI Taxonomy" id="8319"/>
    <lineage>
        <taxon>Eukaryota</taxon>
        <taxon>Metazoa</taxon>
        <taxon>Chordata</taxon>
        <taxon>Craniata</taxon>
        <taxon>Vertebrata</taxon>
        <taxon>Euteleostomi</taxon>
        <taxon>Amphibia</taxon>
        <taxon>Batrachia</taxon>
        <taxon>Caudata</taxon>
        <taxon>Salamandroidea</taxon>
        <taxon>Salamandridae</taxon>
        <taxon>Pleurodelinae</taxon>
        <taxon>Pleurodeles</taxon>
    </lineage>
</organism>
<keyword evidence="2" id="KW-0472">Membrane</keyword>
<dbReference type="GO" id="GO:0009897">
    <property type="term" value="C:external side of plasma membrane"/>
    <property type="evidence" value="ECO:0007669"/>
    <property type="project" value="TreeGrafter"/>
</dbReference>
<evidence type="ECO:0000256" key="2">
    <source>
        <dbReference type="SAM" id="Phobius"/>
    </source>
</evidence>
<dbReference type="InterPro" id="IPR013106">
    <property type="entry name" value="Ig_V-set"/>
</dbReference>
<dbReference type="PANTHER" id="PTHR14334:SF2">
    <property type="entry name" value="B-CELL ANTIGEN RECEPTOR COMPLEX-ASSOCIATED PROTEIN BETA CHAIN"/>
    <property type="match status" value="1"/>
</dbReference>
<dbReference type="GO" id="GO:0050853">
    <property type="term" value="P:B cell receptor signaling pathway"/>
    <property type="evidence" value="ECO:0007669"/>
    <property type="project" value="TreeGrafter"/>
</dbReference>
<evidence type="ECO:0000259" key="3">
    <source>
        <dbReference type="PROSITE" id="PS50835"/>
    </source>
</evidence>
<keyword evidence="2" id="KW-1133">Transmembrane helix</keyword>
<dbReference type="Proteomes" id="UP001066276">
    <property type="component" value="Chromosome 6"/>
</dbReference>
<dbReference type="InterPro" id="IPR007110">
    <property type="entry name" value="Ig-like_dom"/>
</dbReference>
<dbReference type="PROSITE" id="PS50835">
    <property type="entry name" value="IG_LIKE"/>
    <property type="match status" value="1"/>
</dbReference>
<protein>
    <recommendedName>
        <fullName evidence="3">Ig-like domain-containing protein</fullName>
    </recommendedName>
</protein>
<dbReference type="InterPro" id="IPR003599">
    <property type="entry name" value="Ig_sub"/>
</dbReference>
<name>A0AAV7QCF1_PLEWA</name>